<accession>A0A1F7W5S2</accession>
<protein>
    <recommendedName>
        <fullName evidence="3">HicB family protein</fullName>
    </recommendedName>
</protein>
<dbReference type="AlphaFoldDB" id="A0A1F7W5S2"/>
<dbReference type="EMBL" id="MGFD01000031">
    <property type="protein sequence ID" value="OGL98163.1"/>
    <property type="molecule type" value="Genomic_DNA"/>
</dbReference>
<organism evidence="1 2">
    <name type="scientific">Candidatus Uhrbacteria bacterium RIFOXYB2_FULL_45_11</name>
    <dbReference type="NCBI Taxonomy" id="1802421"/>
    <lineage>
        <taxon>Bacteria</taxon>
        <taxon>Candidatus Uhriibacteriota</taxon>
    </lineage>
</organism>
<comment type="caution">
    <text evidence="1">The sequence shown here is derived from an EMBL/GenBank/DDBJ whole genome shotgun (WGS) entry which is preliminary data.</text>
</comment>
<dbReference type="SUPFAM" id="SSF143100">
    <property type="entry name" value="TTHA1013/TTHA0281-like"/>
    <property type="match status" value="1"/>
</dbReference>
<gene>
    <name evidence="1" type="ORF">A2318_01455</name>
</gene>
<dbReference type="InterPro" id="IPR035069">
    <property type="entry name" value="TTHA1013/TTHA0281-like"/>
</dbReference>
<dbReference type="STRING" id="1802421.A2318_01455"/>
<evidence type="ECO:0000313" key="1">
    <source>
        <dbReference type="EMBL" id="OGL98163.1"/>
    </source>
</evidence>
<evidence type="ECO:0000313" key="2">
    <source>
        <dbReference type="Proteomes" id="UP000177331"/>
    </source>
</evidence>
<dbReference type="Proteomes" id="UP000177331">
    <property type="component" value="Unassembled WGS sequence"/>
</dbReference>
<proteinExistence type="predicted"/>
<sequence length="72" mass="7813">MSKINLNNIVWKEGAHYVSLNLNSGVSSFGKTKKQALSALQEAVELYFEDMPISKISKVGKPDVVSSVLVCA</sequence>
<evidence type="ECO:0008006" key="3">
    <source>
        <dbReference type="Google" id="ProtNLM"/>
    </source>
</evidence>
<name>A0A1F7W5S2_9BACT</name>
<reference evidence="1 2" key="1">
    <citation type="journal article" date="2016" name="Nat. Commun.">
        <title>Thousands of microbial genomes shed light on interconnected biogeochemical processes in an aquifer system.</title>
        <authorList>
            <person name="Anantharaman K."/>
            <person name="Brown C.T."/>
            <person name="Hug L.A."/>
            <person name="Sharon I."/>
            <person name="Castelle C.J."/>
            <person name="Probst A.J."/>
            <person name="Thomas B.C."/>
            <person name="Singh A."/>
            <person name="Wilkins M.J."/>
            <person name="Karaoz U."/>
            <person name="Brodie E.L."/>
            <person name="Williams K.H."/>
            <person name="Hubbard S.S."/>
            <person name="Banfield J.F."/>
        </authorList>
    </citation>
    <scope>NUCLEOTIDE SEQUENCE [LARGE SCALE GENOMIC DNA]</scope>
</reference>